<dbReference type="RefSeq" id="WP_260218487.1">
    <property type="nucleotide sequence ID" value="NZ_JAJAGO010000006.1"/>
</dbReference>
<comment type="caution">
    <text evidence="2">The sequence shown here is derived from an EMBL/GenBank/DDBJ whole genome shotgun (WGS) entry which is preliminary data.</text>
</comment>
<organism evidence="2 3">
    <name type="scientific">Streptomyces gossypii</name>
    <dbReference type="NCBI Taxonomy" id="2883101"/>
    <lineage>
        <taxon>Bacteria</taxon>
        <taxon>Bacillati</taxon>
        <taxon>Actinomycetota</taxon>
        <taxon>Actinomycetes</taxon>
        <taxon>Kitasatosporales</taxon>
        <taxon>Streptomycetaceae</taxon>
        <taxon>Streptomyces</taxon>
    </lineage>
</organism>
<evidence type="ECO:0000313" key="3">
    <source>
        <dbReference type="Proteomes" id="UP001156389"/>
    </source>
</evidence>
<evidence type="ECO:0000256" key="1">
    <source>
        <dbReference type="SAM" id="MobiDB-lite"/>
    </source>
</evidence>
<evidence type="ECO:0000313" key="2">
    <source>
        <dbReference type="EMBL" id="MCT2591160.1"/>
    </source>
</evidence>
<gene>
    <name evidence="2" type="ORF">LHJ74_14795</name>
</gene>
<feature type="compositionally biased region" description="Low complexity" evidence="1">
    <location>
        <begin position="175"/>
        <end position="194"/>
    </location>
</feature>
<keyword evidence="3" id="KW-1185">Reference proteome</keyword>
<sequence length="242" mass="24150">MTRTERVLARRWRPVLLACVLVALAGAVVMVWARVDRADGRADDLRTEADRRGTAVSTLAGDVRTLRAQLAAEGETPDAPDPSEAVDDLPDRAEVPVPIPGPSGADGKPGRRGPAGEQGSDGGEGQDGSDGESGPAGDPGTDGEAGQDGADGPQGETGPAGPPGPAGPGGERGPAGEQGPAGERGPAGETGPAGPTCPDGYSLQAPADDPDALVCRRDGAPDPDQPGNSGPKALAVDRRQYP</sequence>
<feature type="compositionally biased region" description="Gly residues" evidence="1">
    <location>
        <begin position="119"/>
        <end position="128"/>
    </location>
</feature>
<dbReference type="PANTHER" id="PTHR24637">
    <property type="entry name" value="COLLAGEN"/>
    <property type="match status" value="1"/>
</dbReference>
<dbReference type="Proteomes" id="UP001156389">
    <property type="component" value="Unassembled WGS sequence"/>
</dbReference>
<reference evidence="2 3" key="1">
    <citation type="submission" date="2021-10" db="EMBL/GenBank/DDBJ databases">
        <title>Streptomyces gossypii sp. nov., isolated from soil collected from cotton field.</title>
        <authorList>
            <person name="Ge X."/>
            <person name="Chen X."/>
            <person name="Liu W."/>
        </authorList>
    </citation>
    <scope>NUCLEOTIDE SEQUENCE [LARGE SCALE GENOMIC DNA]</scope>
    <source>
        <strain evidence="2 3">N2-109</strain>
    </source>
</reference>
<proteinExistence type="predicted"/>
<dbReference type="Pfam" id="PF01391">
    <property type="entry name" value="Collagen"/>
    <property type="match status" value="1"/>
</dbReference>
<accession>A0ABT2JUX9</accession>
<protein>
    <submittedName>
        <fullName evidence="2">Collagen-like protein</fullName>
    </submittedName>
</protein>
<name>A0ABT2JUX9_9ACTN</name>
<dbReference type="InterPro" id="IPR008160">
    <property type="entry name" value="Collagen"/>
</dbReference>
<dbReference type="EMBL" id="JAJAGO010000006">
    <property type="protein sequence ID" value="MCT2591160.1"/>
    <property type="molecule type" value="Genomic_DNA"/>
</dbReference>
<feature type="region of interest" description="Disordered" evidence="1">
    <location>
        <begin position="71"/>
        <end position="242"/>
    </location>
</feature>